<keyword evidence="3" id="KW-1185">Reference proteome</keyword>
<protein>
    <submittedName>
        <fullName evidence="2">Uncharacterized protein</fullName>
    </submittedName>
</protein>
<sequence>MVKARYTIGRRRVWQGRQREHVIRDPSAVERTVLTPAMVDWWLPWLLRFVHSQEFPARQHLNHDFPTHRLAFVQASEVSLKLSAFLPRFQTTTTTTTTTTIPVIATVTRNTFKAAKHHLVPLFPTASHTSSLIRPPLFHRPIKTQPSTPNRNHRSNSLPQKKDVARLRGTERVKKQQQPTLENERPWCSHTKRASLRPHLHLLPYHFGPTTTRDRHLLRLAHRPRTKQKRERGDFHPQTVLLPRCQPVSHLDTHPRRRSHRALPSPLFFRNFEPLPTIS</sequence>
<proteinExistence type="predicted"/>
<organism evidence="2 3">
    <name type="scientific">Sordaria brevicollis</name>
    <dbReference type="NCBI Taxonomy" id="83679"/>
    <lineage>
        <taxon>Eukaryota</taxon>
        <taxon>Fungi</taxon>
        <taxon>Dikarya</taxon>
        <taxon>Ascomycota</taxon>
        <taxon>Pezizomycotina</taxon>
        <taxon>Sordariomycetes</taxon>
        <taxon>Sordariomycetidae</taxon>
        <taxon>Sordariales</taxon>
        <taxon>Sordariaceae</taxon>
        <taxon>Sordaria</taxon>
    </lineage>
</organism>
<gene>
    <name evidence="2" type="ORF">B0T20DRAFT_78065</name>
</gene>
<evidence type="ECO:0000313" key="2">
    <source>
        <dbReference type="EMBL" id="KAK3391384.1"/>
    </source>
</evidence>
<dbReference type="AlphaFoldDB" id="A0AAE0P186"/>
<feature type="region of interest" description="Disordered" evidence="1">
    <location>
        <begin position="138"/>
        <end position="184"/>
    </location>
</feature>
<evidence type="ECO:0000256" key="1">
    <source>
        <dbReference type="SAM" id="MobiDB-lite"/>
    </source>
</evidence>
<feature type="compositionally biased region" description="Polar residues" evidence="1">
    <location>
        <begin position="144"/>
        <end position="159"/>
    </location>
</feature>
<accession>A0AAE0P186</accession>
<evidence type="ECO:0000313" key="3">
    <source>
        <dbReference type="Proteomes" id="UP001281003"/>
    </source>
</evidence>
<name>A0AAE0P186_SORBR</name>
<dbReference type="Proteomes" id="UP001281003">
    <property type="component" value="Unassembled WGS sequence"/>
</dbReference>
<reference evidence="2" key="2">
    <citation type="submission" date="2023-07" db="EMBL/GenBank/DDBJ databases">
        <authorList>
            <consortium name="Lawrence Berkeley National Laboratory"/>
            <person name="Haridas S."/>
            <person name="Hensen N."/>
            <person name="Bonometti L."/>
            <person name="Westerberg I."/>
            <person name="Brannstrom I.O."/>
            <person name="Guillou S."/>
            <person name="Cros-Aarteil S."/>
            <person name="Calhoun S."/>
            <person name="Kuo A."/>
            <person name="Mondo S."/>
            <person name="Pangilinan J."/>
            <person name="Riley R."/>
            <person name="LaButti K."/>
            <person name="Andreopoulos B."/>
            <person name="Lipzen A."/>
            <person name="Chen C."/>
            <person name="Yanf M."/>
            <person name="Daum C."/>
            <person name="Ng V."/>
            <person name="Clum A."/>
            <person name="Steindorff A."/>
            <person name="Ohm R."/>
            <person name="Martin F."/>
            <person name="Silar P."/>
            <person name="Natvig D."/>
            <person name="Lalanne C."/>
            <person name="Gautier V."/>
            <person name="Ament-velasquez S.L."/>
            <person name="Kruys A."/>
            <person name="Hutchinson M.I."/>
            <person name="Powell A.J."/>
            <person name="Barry K."/>
            <person name="Miller A.N."/>
            <person name="Grigoriev I.V."/>
            <person name="Debuchy R."/>
            <person name="Gladieux P."/>
            <person name="Thoren M.H."/>
            <person name="Johannesson H."/>
        </authorList>
    </citation>
    <scope>NUCLEOTIDE SEQUENCE</scope>
    <source>
        <strain evidence="2">FGSC 1904</strain>
    </source>
</reference>
<dbReference type="EMBL" id="JAUTDP010000013">
    <property type="protein sequence ID" value="KAK3391384.1"/>
    <property type="molecule type" value="Genomic_DNA"/>
</dbReference>
<feature type="compositionally biased region" description="Basic and acidic residues" evidence="1">
    <location>
        <begin position="160"/>
        <end position="174"/>
    </location>
</feature>
<reference evidence="2" key="1">
    <citation type="journal article" date="2023" name="Mol. Phylogenet. Evol.">
        <title>Genome-scale phylogeny and comparative genomics of the fungal order Sordariales.</title>
        <authorList>
            <person name="Hensen N."/>
            <person name="Bonometti L."/>
            <person name="Westerberg I."/>
            <person name="Brannstrom I.O."/>
            <person name="Guillou S."/>
            <person name="Cros-Aarteil S."/>
            <person name="Calhoun S."/>
            <person name="Haridas S."/>
            <person name="Kuo A."/>
            <person name="Mondo S."/>
            <person name="Pangilinan J."/>
            <person name="Riley R."/>
            <person name="LaButti K."/>
            <person name="Andreopoulos B."/>
            <person name="Lipzen A."/>
            <person name="Chen C."/>
            <person name="Yan M."/>
            <person name="Daum C."/>
            <person name="Ng V."/>
            <person name="Clum A."/>
            <person name="Steindorff A."/>
            <person name="Ohm R.A."/>
            <person name="Martin F."/>
            <person name="Silar P."/>
            <person name="Natvig D.O."/>
            <person name="Lalanne C."/>
            <person name="Gautier V."/>
            <person name="Ament-Velasquez S.L."/>
            <person name="Kruys A."/>
            <person name="Hutchinson M.I."/>
            <person name="Powell A.J."/>
            <person name="Barry K."/>
            <person name="Miller A.N."/>
            <person name="Grigoriev I.V."/>
            <person name="Debuchy R."/>
            <person name="Gladieux P."/>
            <person name="Hiltunen Thoren M."/>
            <person name="Johannesson H."/>
        </authorList>
    </citation>
    <scope>NUCLEOTIDE SEQUENCE</scope>
    <source>
        <strain evidence="2">FGSC 1904</strain>
    </source>
</reference>
<comment type="caution">
    <text evidence="2">The sequence shown here is derived from an EMBL/GenBank/DDBJ whole genome shotgun (WGS) entry which is preliminary data.</text>
</comment>